<dbReference type="PANTHER" id="PTHR31906">
    <property type="entry name" value="PLASTID-LIPID-ASSOCIATED PROTEIN 4, CHLOROPLASTIC-RELATED"/>
    <property type="match status" value="1"/>
</dbReference>
<keyword evidence="2" id="KW-0934">Plastid</keyword>
<evidence type="ECO:0000259" key="5">
    <source>
        <dbReference type="Pfam" id="PF04755"/>
    </source>
</evidence>
<proteinExistence type="predicted"/>
<organism evidence="6">
    <name type="scientific">Chromera velia CCMP2878</name>
    <dbReference type="NCBI Taxonomy" id="1169474"/>
    <lineage>
        <taxon>Eukaryota</taxon>
        <taxon>Sar</taxon>
        <taxon>Alveolata</taxon>
        <taxon>Colpodellida</taxon>
        <taxon>Chromeraceae</taxon>
        <taxon>Chromera</taxon>
    </lineage>
</organism>
<evidence type="ECO:0000313" key="6">
    <source>
        <dbReference type="EMBL" id="CEM33000.1"/>
    </source>
</evidence>
<feature type="domain" description="Plastid lipid-associated protein/fibrillin conserved" evidence="5">
    <location>
        <begin position="82"/>
        <end position="173"/>
    </location>
</feature>
<feature type="region of interest" description="Disordered" evidence="3">
    <location>
        <begin position="170"/>
        <end position="236"/>
    </location>
</feature>
<reference evidence="6" key="1">
    <citation type="submission" date="2014-11" db="EMBL/GenBank/DDBJ databases">
        <authorList>
            <person name="Otto D Thomas"/>
            <person name="Naeem Raeece"/>
        </authorList>
    </citation>
    <scope>NUCLEOTIDE SEQUENCE</scope>
</reference>
<dbReference type="AlphaFoldDB" id="A0A0G4GR69"/>
<dbReference type="GO" id="GO:0009536">
    <property type="term" value="C:plastid"/>
    <property type="evidence" value="ECO:0007669"/>
    <property type="project" value="UniProtKB-SubCell"/>
</dbReference>
<evidence type="ECO:0000256" key="2">
    <source>
        <dbReference type="ARBA" id="ARBA00022640"/>
    </source>
</evidence>
<evidence type="ECO:0000256" key="3">
    <source>
        <dbReference type="SAM" id="MobiDB-lite"/>
    </source>
</evidence>
<comment type="subcellular location">
    <subcellularLocation>
        <location evidence="1">Plastid</location>
    </subcellularLocation>
</comment>
<dbReference type="Pfam" id="PF04755">
    <property type="entry name" value="PAP_fibrillin"/>
    <property type="match status" value="2"/>
</dbReference>
<dbReference type="InterPro" id="IPR039633">
    <property type="entry name" value="PAP"/>
</dbReference>
<evidence type="ECO:0000256" key="4">
    <source>
        <dbReference type="SAM" id="SignalP"/>
    </source>
</evidence>
<protein>
    <recommendedName>
        <fullName evidence="5">Plastid lipid-associated protein/fibrillin conserved domain-containing protein</fullName>
    </recommendedName>
</protein>
<sequence length="381" mass="41054">MSSWVSLVLVLTFCAAHGFVFQTSSVPSPLPGRRRLGRLSRSPPPSPSVLWQEFDFPSDTEAEVEEDPLIQSSPSSDLARESLKKDFLAAVVSTNRGFSTTSLEKETLMDLIQQLEKRNPNPEPLKASELSRSPLFGEWRLLYTNAIDVLLLGAIPVVQVGRIFQNVFPPKADRDKVSSPNVSEEAEGSRSRGGELESQGDGQGEGVESASDSDSSRKQTGGGEGTGGARSSSPAPVVRVENVVEFSPQAEALLTKFGGIGPTVARLRVRASGVPKDGSELEVTFEGAAYEPQTLFGFELPNSLDPLWPKVDFSNAPAVRNGRAGGPLKTTYVDADLRIARGVGQELYVLGRSFIELHLFPMWYTGLSAAVIFPSVVSADF</sequence>
<dbReference type="EMBL" id="CDMZ01001462">
    <property type="protein sequence ID" value="CEM33000.1"/>
    <property type="molecule type" value="Genomic_DNA"/>
</dbReference>
<gene>
    <name evidence="6" type="ORF">Cvel_23012</name>
</gene>
<name>A0A0G4GR69_9ALVE</name>
<keyword evidence="4" id="KW-0732">Signal</keyword>
<dbReference type="InterPro" id="IPR006843">
    <property type="entry name" value="PAP/fibrillin_dom"/>
</dbReference>
<evidence type="ECO:0000256" key="1">
    <source>
        <dbReference type="ARBA" id="ARBA00004474"/>
    </source>
</evidence>
<feature type="chain" id="PRO_5005190369" description="Plastid lipid-associated protein/fibrillin conserved domain-containing protein" evidence="4">
    <location>
        <begin position="19"/>
        <end position="381"/>
    </location>
</feature>
<dbReference type="VEuPathDB" id="CryptoDB:Cvel_23012"/>
<feature type="signal peptide" evidence="4">
    <location>
        <begin position="1"/>
        <end position="18"/>
    </location>
</feature>
<feature type="domain" description="Plastid lipid-associated protein/fibrillin conserved" evidence="5">
    <location>
        <begin position="256"/>
        <end position="350"/>
    </location>
</feature>
<accession>A0A0G4GR69</accession>